<keyword evidence="1 2" id="KW-0647">Proteasome</keyword>
<dbReference type="Pfam" id="PF00227">
    <property type="entry name" value="Proteasome"/>
    <property type="match status" value="1"/>
</dbReference>
<dbReference type="Gene3D" id="3.60.20.10">
    <property type="entry name" value="Glutamine Phosphoribosylpyrophosphate, subunit 1, domain 1"/>
    <property type="match status" value="1"/>
</dbReference>
<dbReference type="SUPFAM" id="SSF56235">
    <property type="entry name" value="N-terminal nucleophile aminohydrolases (Ntn hydrolases)"/>
    <property type="match status" value="1"/>
</dbReference>
<reference evidence="3" key="1">
    <citation type="submission" date="2021-01" db="EMBL/GenBank/DDBJ databases">
        <authorList>
            <person name="Corre E."/>
            <person name="Pelletier E."/>
            <person name="Niang G."/>
            <person name="Scheremetjew M."/>
            <person name="Finn R."/>
            <person name="Kale V."/>
            <person name="Holt S."/>
            <person name="Cochrane G."/>
            <person name="Meng A."/>
            <person name="Brown T."/>
            <person name="Cohen L."/>
        </authorList>
    </citation>
    <scope>NUCLEOTIDE SEQUENCE</scope>
    <source>
        <strain evidence="3">S3</strain>
    </source>
</reference>
<comment type="similarity">
    <text evidence="2">Belongs to the peptidase T1A family.</text>
</comment>
<dbReference type="GO" id="GO:0051603">
    <property type="term" value="P:proteolysis involved in protein catabolic process"/>
    <property type="evidence" value="ECO:0007669"/>
    <property type="project" value="InterPro"/>
</dbReference>
<sequence>MQKYTQKGGVRPFGVICFFAGFQDGQPKLYQTEPSGAYSEWKANAIGRNAGTLREFLQKKWENDMTEDKTVRLGVQTLLEVVEDSENLEICVVKDNKTEIVDEEKLAEIVAQLKKEKEEAEEAKKKYL</sequence>
<gene>
    <name evidence="3" type="ORF">SINC0208_LOCUS5783</name>
</gene>
<protein>
    <submittedName>
        <fullName evidence="3">Uncharacterized protein</fullName>
    </submittedName>
</protein>
<dbReference type="GO" id="GO:0019773">
    <property type="term" value="C:proteasome core complex, alpha-subunit complex"/>
    <property type="evidence" value="ECO:0007669"/>
    <property type="project" value="UniProtKB-UniRule"/>
</dbReference>
<organism evidence="3">
    <name type="scientific">Strombidium inclinatum</name>
    <dbReference type="NCBI Taxonomy" id="197538"/>
    <lineage>
        <taxon>Eukaryota</taxon>
        <taxon>Sar</taxon>
        <taxon>Alveolata</taxon>
        <taxon>Ciliophora</taxon>
        <taxon>Intramacronucleata</taxon>
        <taxon>Spirotrichea</taxon>
        <taxon>Oligotrichia</taxon>
        <taxon>Strombidiidae</taxon>
        <taxon>Strombidium</taxon>
    </lineage>
</organism>
<evidence type="ECO:0000313" key="3">
    <source>
        <dbReference type="EMBL" id="CAE0325158.1"/>
    </source>
</evidence>
<dbReference type="AlphaFoldDB" id="A0A7S3MYS7"/>
<accession>A0A7S3MYS7</accession>
<evidence type="ECO:0000256" key="2">
    <source>
        <dbReference type="PROSITE-ProRule" id="PRU00808"/>
    </source>
</evidence>
<dbReference type="InterPro" id="IPR050115">
    <property type="entry name" value="Proteasome_alpha"/>
</dbReference>
<dbReference type="InterPro" id="IPR029055">
    <property type="entry name" value="Ntn_hydrolases_N"/>
</dbReference>
<evidence type="ECO:0000256" key="1">
    <source>
        <dbReference type="ARBA" id="ARBA00022942"/>
    </source>
</evidence>
<dbReference type="PROSITE" id="PS51475">
    <property type="entry name" value="PROTEASOME_ALPHA_2"/>
    <property type="match status" value="1"/>
</dbReference>
<name>A0A7S3MYS7_9SPIT</name>
<dbReference type="InterPro" id="IPR023332">
    <property type="entry name" value="Proteasome_alpha-type"/>
</dbReference>
<dbReference type="PANTHER" id="PTHR11599">
    <property type="entry name" value="PROTEASOME SUBUNIT ALPHA/BETA"/>
    <property type="match status" value="1"/>
</dbReference>
<dbReference type="EMBL" id="HBIH01014162">
    <property type="protein sequence ID" value="CAE0325158.1"/>
    <property type="molecule type" value="Transcribed_RNA"/>
</dbReference>
<dbReference type="InterPro" id="IPR001353">
    <property type="entry name" value="Proteasome_sua/b"/>
</dbReference>
<proteinExistence type="inferred from homology"/>